<dbReference type="Proteomes" id="UP000265882">
    <property type="component" value="Unassembled WGS sequence"/>
</dbReference>
<dbReference type="InterPro" id="IPR002477">
    <property type="entry name" value="Peptidoglycan-bd-like"/>
</dbReference>
<dbReference type="InterPro" id="IPR003593">
    <property type="entry name" value="AAA+_ATPase"/>
</dbReference>
<dbReference type="Gene3D" id="3.40.50.300">
    <property type="entry name" value="P-loop containing nucleotide triphosphate hydrolases"/>
    <property type="match status" value="1"/>
</dbReference>
<dbReference type="Gene3D" id="3.90.70.10">
    <property type="entry name" value="Cysteine proteinases"/>
    <property type="match status" value="1"/>
</dbReference>
<proteinExistence type="predicted"/>
<evidence type="ECO:0000256" key="1">
    <source>
        <dbReference type="SAM" id="MobiDB-lite"/>
    </source>
</evidence>
<dbReference type="Gene3D" id="1.10.101.10">
    <property type="entry name" value="PGBD-like superfamily/PGBD"/>
    <property type="match status" value="1"/>
</dbReference>
<comment type="caution">
    <text evidence="3">The sequence shown here is derived from an EMBL/GenBank/DDBJ whole genome shotgun (WGS) entry which is preliminary data.</text>
</comment>
<dbReference type="GO" id="GO:0016887">
    <property type="term" value="F:ATP hydrolysis activity"/>
    <property type="evidence" value="ECO:0007669"/>
    <property type="project" value="InterPro"/>
</dbReference>
<reference evidence="3 4" key="1">
    <citation type="journal article" date="2017" name="ISME J.">
        <title>Energy and carbon metabolisms in a deep terrestrial subsurface fluid microbial community.</title>
        <authorList>
            <person name="Momper L."/>
            <person name="Jungbluth S.P."/>
            <person name="Lee M.D."/>
            <person name="Amend J.P."/>
        </authorList>
    </citation>
    <scope>NUCLEOTIDE SEQUENCE [LARGE SCALE GENOMIC DNA]</scope>
    <source>
        <strain evidence="3">SURF_5</strain>
    </source>
</reference>
<protein>
    <submittedName>
        <fullName evidence="3">AAA family ATPase</fullName>
    </submittedName>
</protein>
<dbReference type="Pfam" id="PF01471">
    <property type="entry name" value="PG_binding_1"/>
    <property type="match status" value="1"/>
</dbReference>
<dbReference type="EMBL" id="QZKU01000066">
    <property type="protein sequence ID" value="RJP21667.1"/>
    <property type="molecule type" value="Genomic_DNA"/>
</dbReference>
<dbReference type="CDD" id="cd00009">
    <property type="entry name" value="AAA"/>
    <property type="match status" value="1"/>
</dbReference>
<evidence type="ECO:0000313" key="4">
    <source>
        <dbReference type="Proteomes" id="UP000265882"/>
    </source>
</evidence>
<dbReference type="InterPro" id="IPR036365">
    <property type="entry name" value="PGBD-like_sf"/>
</dbReference>
<feature type="region of interest" description="Disordered" evidence="1">
    <location>
        <begin position="335"/>
        <end position="370"/>
    </location>
</feature>
<dbReference type="Pfam" id="PF13401">
    <property type="entry name" value="AAA_22"/>
    <property type="match status" value="1"/>
</dbReference>
<accession>A0A3A4NMG2</accession>
<dbReference type="SMART" id="SM00382">
    <property type="entry name" value="AAA"/>
    <property type="match status" value="1"/>
</dbReference>
<dbReference type="InterPro" id="IPR049945">
    <property type="entry name" value="AAA_22"/>
</dbReference>
<evidence type="ECO:0000259" key="2">
    <source>
        <dbReference type="SMART" id="SM00382"/>
    </source>
</evidence>
<evidence type="ECO:0000313" key="3">
    <source>
        <dbReference type="EMBL" id="RJP21667.1"/>
    </source>
</evidence>
<gene>
    <name evidence="3" type="ORF">C4520_09520</name>
</gene>
<dbReference type="AlphaFoldDB" id="A0A3A4NMG2"/>
<dbReference type="SUPFAM" id="SSF47090">
    <property type="entry name" value="PGBD-like"/>
    <property type="match status" value="1"/>
</dbReference>
<organism evidence="3 4">
    <name type="scientific">Abyssobacteria bacterium (strain SURF_5)</name>
    <dbReference type="NCBI Taxonomy" id="2093360"/>
    <lineage>
        <taxon>Bacteria</taxon>
        <taxon>Pseudomonadati</taxon>
        <taxon>Candidatus Hydrogenedentota</taxon>
        <taxon>Candidatus Abyssobacteria</taxon>
    </lineage>
</organism>
<feature type="domain" description="AAA+ ATPase" evidence="2">
    <location>
        <begin position="45"/>
        <end position="197"/>
    </location>
</feature>
<dbReference type="InterPro" id="IPR036366">
    <property type="entry name" value="PGBDSf"/>
</dbReference>
<feature type="compositionally biased region" description="Polar residues" evidence="1">
    <location>
        <begin position="349"/>
        <end position="367"/>
    </location>
</feature>
<dbReference type="SUPFAM" id="SSF52540">
    <property type="entry name" value="P-loop containing nucleoside triphosphate hydrolases"/>
    <property type="match status" value="1"/>
</dbReference>
<sequence length="588" mass="66627">MTVVYESFFGFKEKPFNITPDPKYLYLSEQHQEAIAHLLYGIQERGGFVVVTGEIGTGKTTLCRYLINEMDDRTEGAVILNPNLSEIELLKSINQDFGIISVGQTKKELIDELNRFLLEERLRGKNMVLVIDEAQNLHPAVLEQVRMLSNLETEKEKLIQIILVGQPQLKKLLARPELRQLDQRITARYHLNPLNRKETFEYIQHRLDIAADDEKVFFEPAAMKYIYKVANGIPRLINVICDRSLLGAFAAGQGSPIPKKIVKQAVREVIGRRHSFGSKLPSISFSPRIFSYAFTLAFLALVGWYAFRTFSIYEASGTNSKYTELIPDLPFGEDPTTASSFPEKRVAEASQNVESPASQPAAANTGSTEEKIRQESKAELINLLLSKDYEASRLSAAKNLLALWGKYPEVTVEQADSFYLLAMSQQMRCSEFWTNFDGLRSSNLPCILEMFIPQELSPRYVVLARLNSTTGQIFYADAEPADVRLDVLDEFWLRRAFVFWRDFEQVKENLRFGDSGSQVAWLQGGLQSLGLYQGQLSGEFDEQTEEAVLKFQRQSGLLLDGIVGPRTKLILYANLKQYPVPRLNGESI</sequence>
<name>A0A3A4NMG2_ABYX5</name>
<dbReference type="InterPro" id="IPR052026">
    <property type="entry name" value="ExeA_AAA_ATPase_DNA-bind"/>
</dbReference>
<dbReference type="InterPro" id="IPR027417">
    <property type="entry name" value="P-loop_NTPase"/>
</dbReference>
<dbReference type="PANTHER" id="PTHR35894:SF1">
    <property type="entry name" value="PHOSPHORIBULOKINASE _ URIDINE KINASE FAMILY"/>
    <property type="match status" value="1"/>
</dbReference>
<dbReference type="PANTHER" id="PTHR35894">
    <property type="entry name" value="GENERAL SECRETION PATHWAY PROTEIN A-RELATED"/>
    <property type="match status" value="1"/>
</dbReference>